<dbReference type="Gene3D" id="1.20.960.30">
    <property type="match status" value="1"/>
</dbReference>
<evidence type="ECO:0000313" key="8">
    <source>
        <dbReference type="Proteomes" id="UP000837801"/>
    </source>
</evidence>
<protein>
    <submittedName>
        <fullName evidence="7">SIR4-interacting protein Sif2p</fullName>
    </submittedName>
</protein>
<reference evidence="7" key="1">
    <citation type="submission" date="2022-03" db="EMBL/GenBank/DDBJ databases">
        <authorList>
            <person name="Legras J.-L."/>
            <person name="Devillers H."/>
            <person name="Grondin C."/>
        </authorList>
    </citation>
    <scope>NUCLEOTIDE SEQUENCE</scope>
    <source>
        <strain evidence="7">CLIB 1423</strain>
    </source>
</reference>
<dbReference type="InterPro" id="IPR006594">
    <property type="entry name" value="LisH"/>
</dbReference>
<keyword evidence="4" id="KW-0539">Nucleus</keyword>
<dbReference type="GO" id="GO:0006357">
    <property type="term" value="P:regulation of transcription by RNA polymerase II"/>
    <property type="evidence" value="ECO:0007669"/>
    <property type="project" value="TreeGrafter"/>
</dbReference>
<proteinExistence type="predicted"/>
<dbReference type="Pfam" id="PF00400">
    <property type="entry name" value="WD40"/>
    <property type="match status" value="1"/>
</dbReference>
<name>A0A9P0QKP5_9ASCO</name>
<feature type="repeat" description="WD" evidence="5">
    <location>
        <begin position="481"/>
        <end position="521"/>
    </location>
</feature>
<organism evidence="7 8">
    <name type="scientific">[Candida] railenensis</name>
    <dbReference type="NCBI Taxonomy" id="45579"/>
    <lineage>
        <taxon>Eukaryota</taxon>
        <taxon>Fungi</taxon>
        <taxon>Dikarya</taxon>
        <taxon>Ascomycota</taxon>
        <taxon>Saccharomycotina</taxon>
        <taxon>Pichiomycetes</taxon>
        <taxon>Debaryomycetaceae</taxon>
        <taxon>Kurtzmaniella</taxon>
    </lineage>
</organism>
<dbReference type="InterPro" id="IPR036322">
    <property type="entry name" value="WD40_repeat_dom_sf"/>
</dbReference>
<dbReference type="GO" id="GO:0003714">
    <property type="term" value="F:transcription corepressor activity"/>
    <property type="evidence" value="ECO:0007669"/>
    <property type="project" value="InterPro"/>
</dbReference>
<evidence type="ECO:0000256" key="2">
    <source>
        <dbReference type="ARBA" id="ARBA00022574"/>
    </source>
</evidence>
<dbReference type="Pfam" id="PF08513">
    <property type="entry name" value="LisH"/>
    <property type="match status" value="1"/>
</dbReference>
<dbReference type="SMART" id="SM00320">
    <property type="entry name" value="WD40"/>
    <property type="match status" value="6"/>
</dbReference>
<dbReference type="AlphaFoldDB" id="A0A9P0QKP5"/>
<feature type="compositionally biased region" description="Polar residues" evidence="6">
    <location>
        <begin position="176"/>
        <end position="186"/>
    </location>
</feature>
<feature type="region of interest" description="Disordered" evidence="6">
    <location>
        <begin position="539"/>
        <end position="559"/>
    </location>
</feature>
<dbReference type="OrthoDB" id="1367865at2759"/>
<keyword evidence="3" id="KW-0677">Repeat</keyword>
<keyword evidence="8" id="KW-1185">Reference proteome</keyword>
<sequence>MSLTSTELNYLVWRYLQESGSDLAAYALEKHSQCSSYEGNKNLEIIKRIQPGCLIDLVQKGILYSLAEHKASTEEDSKRKEPPLNSILSLFGAVLEDEHLEEYVRKAGLKDSATCDDIEKKGIIEGNGNGVANGGATSGEPGAKQEYKPEGTVRSTPPDSNAEEKEDDHRGEHTDSTGAHPSAGSQEETDEGKPVVEEEVIPAFNTKLIHPNITFPSSITSHWHPKTEVFAYGREDSLAVIVALSGDSIAESVTLTHSTISGLDTKNEISIVSWAPAGNIIVTSAINGELRAWSPDGKLKNIANTSTFQSTELTNQSSTMVSNLIWSESGQFLLSLDIHNQVCLWNGNNLSLIQQVRPPDEETNPDDEGVVDEGTSGSDIQLIDACWLDESKFAISTSKHTIKIFAISHTHPSSFGGLPLAKPIGSLSGHDHPISILKFNKNSKILASCSDFDYIIKIWHSNSLQHSLLLNVSKDDNPSNLILHRTPIISLSWLDDHILMSVSMEGVINIWNVKSGEVIVSTNISETTKESIRIEKEGEDDIMKDVDAENEEQKQETKTRQESDKFILFNASVSSNNKWLVLGDDLGRVTIWDVSLESYPKKVDGSTHSVLRCLGVYEHEGVKSDSTDIGICDISWSSVSNKVCVSYKGCDSVVFDWA</sequence>
<evidence type="ECO:0000256" key="5">
    <source>
        <dbReference type="PROSITE-ProRule" id="PRU00221"/>
    </source>
</evidence>
<dbReference type="EMBL" id="CAKXYY010000001">
    <property type="protein sequence ID" value="CAH2350404.1"/>
    <property type="molecule type" value="Genomic_DNA"/>
</dbReference>
<dbReference type="InterPro" id="IPR001680">
    <property type="entry name" value="WD40_rpt"/>
</dbReference>
<dbReference type="PANTHER" id="PTHR22846">
    <property type="entry name" value="WD40 REPEAT PROTEIN"/>
    <property type="match status" value="1"/>
</dbReference>
<evidence type="ECO:0000256" key="1">
    <source>
        <dbReference type="ARBA" id="ARBA00004123"/>
    </source>
</evidence>
<evidence type="ECO:0000256" key="4">
    <source>
        <dbReference type="ARBA" id="ARBA00023242"/>
    </source>
</evidence>
<dbReference type="PANTHER" id="PTHR22846:SF2">
    <property type="entry name" value="F-BOX-LIKE_WD REPEAT-CONTAINING PROTEIN EBI"/>
    <property type="match status" value="1"/>
</dbReference>
<comment type="subcellular location">
    <subcellularLocation>
        <location evidence="1">Nucleus</location>
    </subcellularLocation>
</comment>
<dbReference type="InterPro" id="IPR015943">
    <property type="entry name" value="WD40/YVTN_repeat-like_dom_sf"/>
</dbReference>
<evidence type="ECO:0000256" key="6">
    <source>
        <dbReference type="SAM" id="MobiDB-lite"/>
    </source>
</evidence>
<dbReference type="PROSITE" id="PS50896">
    <property type="entry name" value="LISH"/>
    <property type="match status" value="1"/>
</dbReference>
<dbReference type="GO" id="GO:0034967">
    <property type="term" value="C:Set3 complex"/>
    <property type="evidence" value="ECO:0007669"/>
    <property type="project" value="TreeGrafter"/>
</dbReference>
<dbReference type="PROSITE" id="PS50082">
    <property type="entry name" value="WD_REPEATS_2"/>
    <property type="match status" value="1"/>
</dbReference>
<feature type="compositionally biased region" description="Gly residues" evidence="6">
    <location>
        <begin position="125"/>
        <end position="137"/>
    </location>
</feature>
<feature type="region of interest" description="Disordered" evidence="6">
    <location>
        <begin position="123"/>
        <end position="194"/>
    </location>
</feature>
<keyword evidence="2 5" id="KW-0853">WD repeat</keyword>
<dbReference type="Proteomes" id="UP000837801">
    <property type="component" value="Unassembled WGS sequence"/>
</dbReference>
<gene>
    <name evidence="7" type="ORF">CLIB1423_01S09318</name>
</gene>
<dbReference type="InterPro" id="IPR045183">
    <property type="entry name" value="Ebi-like"/>
</dbReference>
<dbReference type="Gene3D" id="2.130.10.10">
    <property type="entry name" value="YVTN repeat-like/Quinoprotein amine dehydrogenase"/>
    <property type="match status" value="1"/>
</dbReference>
<comment type="caution">
    <text evidence="7">The sequence shown here is derived from an EMBL/GenBank/DDBJ whole genome shotgun (WGS) entry which is preliminary data.</text>
</comment>
<accession>A0A9P0QKP5</accession>
<evidence type="ECO:0000256" key="3">
    <source>
        <dbReference type="ARBA" id="ARBA00022737"/>
    </source>
</evidence>
<dbReference type="SUPFAM" id="SSF50978">
    <property type="entry name" value="WD40 repeat-like"/>
    <property type="match status" value="1"/>
</dbReference>
<evidence type="ECO:0000313" key="7">
    <source>
        <dbReference type="EMBL" id="CAH2350404.1"/>
    </source>
</evidence>